<reference evidence="3" key="1">
    <citation type="submission" date="2023-01" db="EMBL/GenBank/DDBJ databases">
        <title>Genome assembly of the deep-sea coral Lophelia pertusa.</title>
        <authorList>
            <person name="Herrera S."/>
            <person name="Cordes E."/>
        </authorList>
    </citation>
    <scope>NUCLEOTIDE SEQUENCE</scope>
    <source>
        <strain evidence="3">USNM1676648</strain>
        <tissue evidence="3">Polyp</tissue>
    </source>
</reference>
<evidence type="ECO:0008006" key="5">
    <source>
        <dbReference type="Google" id="ProtNLM"/>
    </source>
</evidence>
<feature type="compositionally biased region" description="Polar residues" evidence="2">
    <location>
        <begin position="259"/>
        <end position="269"/>
    </location>
</feature>
<feature type="compositionally biased region" description="Basic and acidic residues" evidence="2">
    <location>
        <begin position="270"/>
        <end position="292"/>
    </location>
</feature>
<feature type="compositionally biased region" description="Polar residues" evidence="2">
    <location>
        <begin position="360"/>
        <end position="370"/>
    </location>
</feature>
<keyword evidence="4" id="KW-1185">Reference proteome</keyword>
<sequence length="392" mass="44434">MEVCMSGCVFSSLVYELENNEGDVEGLLLGQITSRIVNTITDTQSENLKHERVATIQGFVPFGKVHSFYTSAGNIVNDTVSEELNNDNEKTEKVIGWFKFRRNTQGQVSMRERFIHHNLIEKFQLHPCQRFCCSAHKGGLFEPVQVKILNLGDTSHSEYRLNCHSAQATSCVFHEVIDSYRGDFVDNKGCIQQSTHMHGMYITMMKKLQDLVEVVKNSETTVSSLTEEVESRRKQLEECRLQLANKNVPCEVNEKRPLQPNSVSNQSNQETEKDSKTVDEQRSEMPVEDNKNNDGTASPDNNPVETNDHGVTHEKEDALEEKPRIDSTHLTRRRKQKTPAKVAHYANLDNDDDITDDETQTYSTDENIQGNGAGYEERISHSLAMESSSPVF</sequence>
<accession>A0A9X0A6G1</accession>
<dbReference type="PRINTS" id="PR02051">
    <property type="entry name" value="PROTEINF175"/>
</dbReference>
<feature type="compositionally biased region" description="Acidic residues" evidence="2">
    <location>
        <begin position="349"/>
        <end position="359"/>
    </location>
</feature>
<dbReference type="OrthoDB" id="6358435at2759"/>
<gene>
    <name evidence="3" type="ORF">OS493_012168</name>
</gene>
<dbReference type="Proteomes" id="UP001163046">
    <property type="component" value="Unassembled WGS sequence"/>
</dbReference>
<evidence type="ECO:0000256" key="1">
    <source>
        <dbReference type="SAM" id="Coils"/>
    </source>
</evidence>
<dbReference type="PANTHER" id="PTHR31728">
    <property type="entry name" value="ABRAXAS FAMILY MEMBER"/>
    <property type="match status" value="1"/>
</dbReference>
<evidence type="ECO:0000313" key="3">
    <source>
        <dbReference type="EMBL" id="KAJ7392499.1"/>
    </source>
</evidence>
<comment type="caution">
    <text evidence="3">The sequence shown here is derived from an EMBL/GenBank/DDBJ whole genome shotgun (WGS) entry which is preliminary data.</text>
</comment>
<keyword evidence="1" id="KW-0175">Coiled coil</keyword>
<evidence type="ECO:0000256" key="2">
    <source>
        <dbReference type="SAM" id="MobiDB-lite"/>
    </source>
</evidence>
<proteinExistence type="predicted"/>
<organism evidence="3 4">
    <name type="scientific">Desmophyllum pertusum</name>
    <dbReference type="NCBI Taxonomy" id="174260"/>
    <lineage>
        <taxon>Eukaryota</taxon>
        <taxon>Metazoa</taxon>
        <taxon>Cnidaria</taxon>
        <taxon>Anthozoa</taxon>
        <taxon>Hexacorallia</taxon>
        <taxon>Scleractinia</taxon>
        <taxon>Caryophylliina</taxon>
        <taxon>Caryophylliidae</taxon>
        <taxon>Desmophyllum</taxon>
    </lineage>
</organism>
<dbReference type="AlphaFoldDB" id="A0A9X0A6G1"/>
<dbReference type="CDD" id="cd23519">
    <property type="entry name" value="Abraxas-like_domain"/>
    <property type="match status" value="1"/>
</dbReference>
<dbReference type="Pfam" id="PF21125">
    <property type="entry name" value="MPN_2A_DUB_like"/>
    <property type="match status" value="1"/>
</dbReference>
<dbReference type="EMBL" id="MU825401">
    <property type="protein sequence ID" value="KAJ7392499.1"/>
    <property type="molecule type" value="Genomic_DNA"/>
</dbReference>
<dbReference type="InterPro" id="IPR023238">
    <property type="entry name" value="FAM175"/>
</dbReference>
<feature type="coiled-coil region" evidence="1">
    <location>
        <begin position="208"/>
        <end position="242"/>
    </location>
</feature>
<dbReference type="GO" id="GO:0005634">
    <property type="term" value="C:nucleus"/>
    <property type="evidence" value="ECO:0007669"/>
    <property type="project" value="TreeGrafter"/>
</dbReference>
<name>A0A9X0A6G1_9CNID</name>
<protein>
    <recommendedName>
        <fullName evidence="5">BRISC complex subunit Abro1</fullName>
    </recommendedName>
</protein>
<feature type="region of interest" description="Disordered" evidence="2">
    <location>
        <begin position="251"/>
        <end position="372"/>
    </location>
</feature>
<dbReference type="GO" id="GO:0031593">
    <property type="term" value="F:polyubiquitin modification-dependent protein binding"/>
    <property type="evidence" value="ECO:0007669"/>
    <property type="project" value="TreeGrafter"/>
</dbReference>
<feature type="compositionally biased region" description="Basic and acidic residues" evidence="2">
    <location>
        <begin position="306"/>
        <end position="329"/>
    </location>
</feature>
<evidence type="ECO:0000313" key="4">
    <source>
        <dbReference type="Proteomes" id="UP001163046"/>
    </source>
</evidence>
<feature type="compositionally biased region" description="Polar residues" evidence="2">
    <location>
        <begin position="293"/>
        <end position="305"/>
    </location>
</feature>
<dbReference type="PANTHER" id="PTHR31728:SF5">
    <property type="entry name" value="OS07G0540200 PROTEIN"/>
    <property type="match status" value="1"/>
</dbReference>